<dbReference type="AlphaFoldDB" id="A0A2R6X7V2"/>
<dbReference type="EMBL" id="KZ772703">
    <property type="protein sequence ID" value="PTQ42178.1"/>
    <property type="molecule type" value="Genomic_DNA"/>
</dbReference>
<dbReference type="OrthoDB" id="9981546at2759"/>
<dbReference type="Gene3D" id="3.30.70.100">
    <property type="match status" value="1"/>
</dbReference>
<sequence length="204" mass="24000">MRHVKPEEFVTFLRNCIFYILISPLGRESWSPQVHLDHQSYNKHSRGWCVAIALQLSFIVLWIRLPKAIGEYTDRDMADATIDTPREPRRICQIIKIKPSALEEYKRLHRNVWPGVLATLEKQRIVDYSIHYDPEHSLLIANFKYVGTNWEIDSKLGLADEETRRWWQVTDQCQETLVEGSTGSTDAKGWWKDLEEVFRFEGKP</sequence>
<dbReference type="PANTHER" id="PTHR34389">
    <property type="entry name" value="L-RHAMNOSE MUTAROTASE"/>
    <property type="match status" value="1"/>
</dbReference>
<name>A0A2R6X7V2_MARPO</name>
<evidence type="ECO:0008006" key="3">
    <source>
        <dbReference type="Google" id="ProtNLM"/>
    </source>
</evidence>
<proteinExistence type="predicted"/>
<gene>
    <name evidence="1" type="ORF">MARPO_0031s0143</name>
</gene>
<dbReference type="SUPFAM" id="SSF54909">
    <property type="entry name" value="Dimeric alpha+beta barrel"/>
    <property type="match status" value="1"/>
</dbReference>
<dbReference type="Gramene" id="Mp2g04880.1">
    <property type="protein sequence ID" value="Mp2g04880.1.cds1"/>
    <property type="gene ID" value="Mp2g04880"/>
</dbReference>
<dbReference type="InterPro" id="IPR011008">
    <property type="entry name" value="Dimeric_a/b-barrel"/>
</dbReference>
<evidence type="ECO:0000313" key="2">
    <source>
        <dbReference type="Proteomes" id="UP000244005"/>
    </source>
</evidence>
<dbReference type="InterPro" id="IPR008000">
    <property type="entry name" value="Rham/fucose_mutarotase"/>
</dbReference>
<reference evidence="2" key="1">
    <citation type="journal article" date="2017" name="Cell">
        <title>Insights into land plant evolution garnered from the Marchantia polymorpha genome.</title>
        <authorList>
            <person name="Bowman J.L."/>
            <person name="Kohchi T."/>
            <person name="Yamato K.T."/>
            <person name="Jenkins J."/>
            <person name="Shu S."/>
            <person name="Ishizaki K."/>
            <person name="Yamaoka S."/>
            <person name="Nishihama R."/>
            <person name="Nakamura Y."/>
            <person name="Berger F."/>
            <person name="Adam C."/>
            <person name="Aki S.S."/>
            <person name="Althoff F."/>
            <person name="Araki T."/>
            <person name="Arteaga-Vazquez M.A."/>
            <person name="Balasubrmanian S."/>
            <person name="Barry K."/>
            <person name="Bauer D."/>
            <person name="Boehm C.R."/>
            <person name="Briginshaw L."/>
            <person name="Caballero-Perez J."/>
            <person name="Catarino B."/>
            <person name="Chen F."/>
            <person name="Chiyoda S."/>
            <person name="Chovatia M."/>
            <person name="Davies K.M."/>
            <person name="Delmans M."/>
            <person name="Demura T."/>
            <person name="Dierschke T."/>
            <person name="Dolan L."/>
            <person name="Dorantes-Acosta A.E."/>
            <person name="Eklund D.M."/>
            <person name="Florent S.N."/>
            <person name="Flores-Sandoval E."/>
            <person name="Fujiyama A."/>
            <person name="Fukuzawa H."/>
            <person name="Galik B."/>
            <person name="Grimanelli D."/>
            <person name="Grimwood J."/>
            <person name="Grossniklaus U."/>
            <person name="Hamada T."/>
            <person name="Haseloff J."/>
            <person name="Hetherington A.J."/>
            <person name="Higo A."/>
            <person name="Hirakawa Y."/>
            <person name="Hundley H.N."/>
            <person name="Ikeda Y."/>
            <person name="Inoue K."/>
            <person name="Inoue S.I."/>
            <person name="Ishida S."/>
            <person name="Jia Q."/>
            <person name="Kakita M."/>
            <person name="Kanazawa T."/>
            <person name="Kawai Y."/>
            <person name="Kawashima T."/>
            <person name="Kennedy M."/>
            <person name="Kinose K."/>
            <person name="Kinoshita T."/>
            <person name="Kohara Y."/>
            <person name="Koide E."/>
            <person name="Komatsu K."/>
            <person name="Kopischke S."/>
            <person name="Kubo M."/>
            <person name="Kyozuka J."/>
            <person name="Lagercrantz U."/>
            <person name="Lin S.S."/>
            <person name="Lindquist E."/>
            <person name="Lipzen A.M."/>
            <person name="Lu C.W."/>
            <person name="De Luna E."/>
            <person name="Martienssen R.A."/>
            <person name="Minamino N."/>
            <person name="Mizutani M."/>
            <person name="Mizutani M."/>
            <person name="Mochizuki N."/>
            <person name="Monte I."/>
            <person name="Mosher R."/>
            <person name="Nagasaki H."/>
            <person name="Nakagami H."/>
            <person name="Naramoto S."/>
            <person name="Nishitani K."/>
            <person name="Ohtani M."/>
            <person name="Okamoto T."/>
            <person name="Okumura M."/>
            <person name="Phillips J."/>
            <person name="Pollak B."/>
            <person name="Reinders A."/>
            <person name="Rovekamp M."/>
            <person name="Sano R."/>
            <person name="Sawa S."/>
            <person name="Schmid M.W."/>
            <person name="Shirakawa M."/>
            <person name="Solano R."/>
            <person name="Spunde A."/>
            <person name="Suetsugu N."/>
            <person name="Sugano S."/>
            <person name="Sugiyama A."/>
            <person name="Sun R."/>
            <person name="Suzuki Y."/>
            <person name="Takenaka M."/>
            <person name="Takezawa D."/>
            <person name="Tomogane H."/>
            <person name="Tsuzuki M."/>
            <person name="Ueda T."/>
            <person name="Umeda M."/>
            <person name="Ward J.M."/>
            <person name="Watanabe Y."/>
            <person name="Yazaki K."/>
            <person name="Yokoyama R."/>
            <person name="Yoshitake Y."/>
            <person name="Yotsui I."/>
            <person name="Zachgo S."/>
            <person name="Schmutz J."/>
        </authorList>
    </citation>
    <scope>NUCLEOTIDE SEQUENCE [LARGE SCALE GENOMIC DNA]</scope>
    <source>
        <strain evidence="2">Tak-1</strain>
    </source>
</reference>
<dbReference type="GO" id="GO:0016857">
    <property type="term" value="F:racemase and epimerase activity, acting on carbohydrates and derivatives"/>
    <property type="evidence" value="ECO:0000318"/>
    <property type="project" value="GO_Central"/>
</dbReference>
<accession>A0A2R6X7V2</accession>
<dbReference type="PANTHER" id="PTHR34389:SF2">
    <property type="entry name" value="L-RHAMNOSE MUTAROTASE"/>
    <property type="match status" value="1"/>
</dbReference>
<evidence type="ECO:0000313" key="1">
    <source>
        <dbReference type="EMBL" id="PTQ42178.1"/>
    </source>
</evidence>
<protein>
    <recommendedName>
        <fullName evidence="3">L-rhamnose mutarotase</fullName>
    </recommendedName>
</protein>
<organism evidence="1 2">
    <name type="scientific">Marchantia polymorpha</name>
    <name type="common">Common liverwort</name>
    <name type="synonym">Marchantia aquatica</name>
    <dbReference type="NCBI Taxonomy" id="3197"/>
    <lineage>
        <taxon>Eukaryota</taxon>
        <taxon>Viridiplantae</taxon>
        <taxon>Streptophyta</taxon>
        <taxon>Embryophyta</taxon>
        <taxon>Marchantiophyta</taxon>
        <taxon>Marchantiopsida</taxon>
        <taxon>Marchantiidae</taxon>
        <taxon>Marchantiales</taxon>
        <taxon>Marchantiaceae</taxon>
        <taxon>Marchantia</taxon>
    </lineage>
</organism>
<keyword evidence="2" id="KW-1185">Reference proteome</keyword>
<dbReference type="Pfam" id="PF05336">
    <property type="entry name" value="rhaM"/>
    <property type="match status" value="1"/>
</dbReference>
<dbReference type="Proteomes" id="UP000244005">
    <property type="component" value="Unassembled WGS sequence"/>
</dbReference>